<dbReference type="Proteomes" id="UP000075653">
    <property type="component" value="Unassembled WGS sequence"/>
</dbReference>
<dbReference type="PANTHER" id="PTHR38693:SF1">
    <property type="entry name" value="UBIQUINONE BIOSYNTHESIS ACCESSORY FACTOR UBIJ"/>
    <property type="match status" value="1"/>
</dbReference>
<evidence type="ECO:0000313" key="3">
    <source>
        <dbReference type="Proteomes" id="UP000075653"/>
    </source>
</evidence>
<dbReference type="AlphaFoldDB" id="A0A149W1M2"/>
<dbReference type="PATRIC" id="fig|1789004.3.peg.27"/>
<accession>A0A149W1M2</accession>
<organism evidence="2 3">
    <name type="scientific">Ferrovum myxofaciens</name>
    <dbReference type="NCBI Taxonomy" id="416213"/>
    <lineage>
        <taxon>Bacteria</taxon>
        <taxon>Pseudomonadati</taxon>
        <taxon>Pseudomonadota</taxon>
        <taxon>Betaproteobacteria</taxon>
        <taxon>Ferrovales</taxon>
        <taxon>Ferrovaceae</taxon>
        <taxon>Ferrovum</taxon>
    </lineage>
</organism>
<feature type="domain" description="SCP2" evidence="1">
    <location>
        <begin position="31"/>
        <end position="121"/>
    </location>
</feature>
<gene>
    <name evidence="2" type="ORF">FEMY_00270</name>
</gene>
<dbReference type="InterPro" id="IPR003033">
    <property type="entry name" value="SCP2_sterol-bd_dom"/>
</dbReference>
<sequence>MVQSECRRGGTAPGVQRVIRDPAQTLSKGLHALLDTAPWALERLRPFAGQTLILNVGTWPLFFTIDERGSLVLNQERPSAPALTLDLSPSALPLLLLRPEEALHHLHLSGNSALATEIGFLAKHFRPDLEELLSRVMGDRVAHRLGIFLKQGGAWARETLSRSQRMLQEYATEEIHLLPSRTQAQRFARQVHQLDEDLGHLEQRLGKLL</sequence>
<proteinExistence type="predicted"/>
<evidence type="ECO:0000259" key="1">
    <source>
        <dbReference type="Pfam" id="PF02036"/>
    </source>
</evidence>
<keyword evidence="3" id="KW-1185">Reference proteome</keyword>
<comment type="caution">
    <text evidence="2">The sequence shown here is derived from an EMBL/GenBank/DDBJ whole genome shotgun (WGS) entry which is preliminary data.</text>
</comment>
<name>A0A149W1M2_9PROT</name>
<reference evidence="2 3" key="1">
    <citation type="submission" date="2016-01" db="EMBL/GenBank/DDBJ databases">
        <title>Genome sequence of the acidophilic iron oxidising Ferrovum strain Z-31.</title>
        <authorList>
            <person name="Poehlein A."/>
            <person name="Ullrich S.R."/>
            <person name="Schloemann M."/>
            <person name="Muehling M."/>
            <person name="Daniel R."/>
        </authorList>
    </citation>
    <scope>NUCLEOTIDE SEQUENCE [LARGE SCALE GENOMIC DNA]</scope>
    <source>
        <strain evidence="2 3">Z-31</strain>
    </source>
</reference>
<evidence type="ECO:0000313" key="2">
    <source>
        <dbReference type="EMBL" id="KXW59381.1"/>
    </source>
</evidence>
<dbReference type="GO" id="GO:0006744">
    <property type="term" value="P:ubiquinone biosynthetic process"/>
    <property type="evidence" value="ECO:0007669"/>
    <property type="project" value="InterPro"/>
</dbReference>
<protein>
    <recommendedName>
        <fullName evidence="1">SCP2 domain-containing protein</fullName>
    </recommendedName>
</protein>
<dbReference type="InterPro" id="IPR038989">
    <property type="entry name" value="UbiJ"/>
</dbReference>
<dbReference type="Pfam" id="PF02036">
    <property type="entry name" value="SCP2"/>
    <property type="match status" value="1"/>
</dbReference>
<dbReference type="PANTHER" id="PTHR38693">
    <property type="entry name" value="UBIQUINONE BIOSYNTHESIS PROTEIN UBIJ"/>
    <property type="match status" value="1"/>
</dbReference>
<dbReference type="EMBL" id="LRRD01000001">
    <property type="protein sequence ID" value="KXW59381.1"/>
    <property type="molecule type" value="Genomic_DNA"/>
</dbReference>
<dbReference type="STRING" id="1789004.FEMY_00270"/>